<dbReference type="GO" id="GO:0045893">
    <property type="term" value="P:positive regulation of DNA-templated transcription"/>
    <property type="evidence" value="ECO:0007669"/>
    <property type="project" value="TreeGrafter"/>
</dbReference>
<dbReference type="OMA" id="RRKCNNG"/>
<dbReference type="PROSITE" id="PS50891">
    <property type="entry name" value="LOB"/>
    <property type="match status" value="1"/>
</dbReference>
<evidence type="ECO:0000256" key="1">
    <source>
        <dbReference type="ARBA" id="ARBA00005474"/>
    </source>
</evidence>
<dbReference type="AlphaFoldDB" id="A0A200QYP2"/>
<evidence type="ECO:0000313" key="4">
    <source>
        <dbReference type="Proteomes" id="UP000195402"/>
    </source>
</evidence>
<dbReference type="InterPro" id="IPR004883">
    <property type="entry name" value="LOB"/>
</dbReference>
<dbReference type="GO" id="GO:0005634">
    <property type="term" value="C:nucleus"/>
    <property type="evidence" value="ECO:0007669"/>
    <property type="project" value="TreeGrafter"/>
</dbReference>
<comment type="caution">
    <text evidence="3">The sequence shown here is derived from an EMBL/GenBank/DDBJ whole genome shotgun (WGS) entry which is preliminary data.</text>
</comment>
<protein>
    <recommendedName>
        <fullName evidence="2">LOB domain-containing protein</fullName>
    </recommendedName>
</protein>
<evidence type="ECO:0000259" key="2">
    <source>
        <dbReference type="PROSITE" id="PS50891"/>
    </source>
</evidence>
<reference evidence="3 4" key="1">
    <citation type="journal article" date="2017" name="Mol. Plant">
        <title>The Genome of Medicinal Plant Macleaya cordata Provides New Insights into Benzylisoquinoline Alkaloids Metabolism.</title>
        <authorList>
            <person name="Liu X."/>
            <person name="Liu Y."/>
            <person name="Huang P."/>
            <person name="Ma Y."/>
            <person name="Qing Z."/>
            <person name="Tang Q."/>
            <person name="Cao H."/>
            <person name="Cheng P."/>
            <person name="Zheng Y."/>
            <person name="Yuan Z."/>
            <person name="Zhou Y."/>
            <person name="Liu J."/>
            <person name="Tang Z."/>
            <person name="Zhuo Y."/>
            <person name="Zhang Y."/>
            <person name="Yu L."/>
            <person name="Huang J."/>
            <person name="Yang P."/>
            <person name="Peng Q."/>
            <person name="Zhang J."/>
            <person name="Jiang W."/>
            <person name="Zhang Z."/>
            <person name="Lin K."/>
            <person name="Ro D.K."/>
            <person name="Chen X."/>
            <person name="Xiong X."/>
            <person name="Shang Y."/>
            <person name="Huang S."/>
            <person name="Zeng J."/>
        </authorList>
    </citation>
    <scope>NUCLEOTIDE SEQUENCE [LARGE SCALE GENOMIC DNA]</scope>
    <source>
        <strain evidence="4">cv. BLH2017</strain>
        <tissue evidence="3">Root</tissue>
    </source>
</reference>
<feature type="domain" description="LOB" evidence="2">
    <location>
        <begin position="6"/>
        <end position="108"/>
    </location>
</feature>
<dbReference type="STRING" id="56857.A0A200QYP2"/>
<comment type="similarity">
    <text evidence="1">Belongs to the LOB domain-containing protein family.</text>
</comment>
<dbReference type="InParanoid" id="A0A200QYP2"/>
<accession>A0A200QYP2</accession>
<proteinExistence type="inferred from homology"/>
<dbReference type="GO" id="GO:0009755">
    <property type="term" value="P:hormone-mediated signaling pathway"/>
    <property type="evidence" value="ECO:0007669"/>
    <property type="project" value="TreeGrafter"/>
</dbReference>
<dbReference type="EMBL" id="MVGT01000753">
    <property type="protein sequence ID" value="OVA15589.1"/>
    <property type="molecule type" value="Genomic_DNA"/>
</dbReference>
<dbReference type="PANTHER" id="PTHR31529:SF23">
    <property type="entry name" value="LOB DOMAIN-CONTAINING PROTEIN 16"/>
    <property type="match status" value="1"/>
</dbReference>
<dbReference type="OrthoDB" id="1840682at2759"/>
<dbReference type="Proteomes" id="UP000195402">
    <property type="component" value="Unassembled WGS sequence"/>
</dbReference>
<sequence length="246" mass="27384">MGGHGSSCGACKFLRRKCNNGCVFAPYFCYDQAAAHFAAVHKVFGASNVSKLLSNVPVHNRSEAAVSISYEALARMHNPTYGCVAQIFALQQQVAILQEEIEQLETQGGPHRATHDVINRPSSQSMNDNSTLFRFSSSQLNDLNLHDYCNQQVHDPSNVMMNLNGNIMALNKDTNLEIPEQHIWGNHLFSEDYTNEINSLEMRQLPIIGTTEQEIYPWLDDAAGMQSSTQLINPSLLDDLLGEIDQ</sequence>
<evidence type="ECO:0000313" key="3">
    <source>
        <dbReference type="EMBL" id="OVA15589.1"/>
    </source>
</evidence>
<organism evidence="3 4">
    <name type="scientific">Macleaya cordata</name>
    <name type="common">Five-seeded plume-poppy</name>
    <name type="synonym">Bocconia cordata</name>
    <dbReference type="NCBI Taxonomy" id="56857"/>
    <lineage>
        <taxon>Eukaryota</taxon>
        <taxon>Viridiplantae</taxon>
        <taxon>Streptophyta</taxon>
        <taxon>Embryophyta</taxon>
        <taxon>Tracheophyta</taxon>
        <taxon>Spermatophyta</taxon>
        <taxon>Magnoliopsida</taxon>
        <taxon>Ranunculales</taxon>
        <taxon>Papaveraceae</taxon>
        <taxon>Papaveroideae</taxon>
        <taxon>Macleaya</taxon>
    </lineage>
</organism>
<name>A0A200QYP2_MACCD</name>
<dbReference type="Pfam" id="PF03195">
    <property type="entry name" value="LOB"/>
    <property type="match status" value="1"/>
</dbReference>
<gene>
    <name evidence="3" type="ORF">BVC80_9033g62</name>
</gene>
<dbReference type="PANTHER" id="PTHR31529">
    <property type="entry name" value="LOB DOMAIN CONTAINING PROTEIN"/>
    <property type="match status" value="1"/>
</dbReference>
<keyword evidence="4" id="KW-1185">Reference proteome</keyword>